<feature type="transmembrane region" description="Helical" evidence="2">
    <location>
        <begin position="938"/>
        <end position="962"/>
    </location>
</feature>
<feature type="transmembrane region" description="Helical" evidence="2">
    <location>
        <begin position="661"/>
        <end position="679"/>
    </location>
</feature>
<keyword evidence="3" id="KW-0732">Signal</keyword>
<dbReference type="Proteomes" id="UP000077248">
    <property type="component" value="Unassembled WGS sequence"/>
</dbReference>
<dbReference type="Pfam" id="PF00722">
    <property type="entry name" value="Glyco_hydro_16"/>
    <property type="match status" value="1"/>
</dbReference>
<gene>
    <name evidence="5" type="ORF">CC77DRAFT_1019841</name>
</gene>
<feature type="transmembrane region" description="Helical" evidence="2">
    <location>
        <begin position="618"/>
        <end position="640"/>
    </location>
</feature>
<keyword evidence="2" id="KW-0472">Membrane</keyword>
<feature type="transmembrane region" description="Helical" evidence="2">
    <location>
        <begin position="736"/>
        <end position="757"/>
    </location>
</feature>
<feature type="transmembrane region" description="Helical" evidence="2">
    <location>
        <begin position="769"/>
        <end position="791"/>
    </location>
</feature>
<dbReference type="InterPro" id="IPR000757">
    <property type="entry name" value="Beta-glucanase-like"/>
</dbReference>
<feature type="compositionally biased region" description="Basic and acidic residues" evidence="1">
    <location>
        <begin position="385"/>
        <end position="394"/>
    </location>
</feature>
<dbReference type="EMBL" id="KV441477">
    <property type="protein sequence ID" value="OAG21032.1"/>
    <property type="molecule type" value="Genomic_DNA"/>
</dbReference>
<dbReference type="InterPro" id="IPR013320">
    <property type="entry name" value="ConA-like_dom_sf"/>
</dbReference>
<dbReference type="GeneID" id="29110520"/>
<evidence type="ECO:0000259" key="4">
    <source>
        <dbReference type="PROSITE" id="PS51762"/>
    </source>
</evidence>
<feature type="compositionally biased region" description="Basic and acidic residues" evidence="1">
    <location>
        <begin position="1008"/>
        <end position="1021"/>
    </location>
</feature>
<protein>
    <recommendedName>
        <fullName evidence="4">GH16 domain-containing protein</fullName>
    </recommendedName>
</protein>
<dbReference type="PANTHER" id="PTHR38121">
    <property type="entry name" value="GH16 DOMAIN-CONTAINING PROTEIN"/>
    <property type="match status" value="1"/>
</dbReference>
<feature type="chain" id="PRO_5008059650" description="GH16 domain-containing protein" evidence="3">
    <location>
        <begin position="20"/>
        <end position="1082"/>
    </location>
</feature>
<feature type="domain" description="GH16" evidence="4">
    <location>
        <begin position="26"/>
        <end position="289"/>
    </location>
</feature>
<evidence type="ECO:0000313" key="6">
    <source>
        <dbReference type="Proteomes" id="UP000077248"/>
    </source>
</evidence>
<feature type="compositionally biased region" description="Basic and acidic residues" evidence="1">
    <location>
        <begin position="1056"/>
        <end position="1072"/>
    </location>
</feature>
<feature type="transmembrane region" description="Helical" evidence="2">
    <location>
        <begin position="811"/>
        <end position="833"/>
    </location>
</feature>
<accession>A0A177DPU6</accession>
<dbReference type="PROSITE" id="PS51762">
    <property type="entry name" value="GH16_2"/>
    <property type="match status" value="1"/>
</dbReference>
<evidence type="ECO:0000256" key="3">
    <source>
        <dbReference type="SAM" id="SignalP"/>
    </source>
</evidence>
<feature type="compositionally biased region" description="Polar residues" evidence="1">
    <location>
        <begin position="1026"/>
        <end position="1041"/>
    </location>
</feature>
<evidence type="ECO:0000313" key="5">
    <source>
        <dbReference type="EMBL" id="OAG21032.1"/>
    </source>
</evidence>
<reference evidence="5 6" key="1">
    <citation type="submission" date="2016-05" db="EMBL/GenBank/DDBJ databases">
        <title>Comparative analysis of secretome profiles of manganese(II)-oxidizing ascomycete fungi.</title>
        <authorList>
            <consortium name="DOE Joint Genome Institute"/>
            <person name="Zeiner C.A."/>
            <person name="Purvine S.O."/>
            <person name="Zink E.M."/>
            <person name="Wu S."/>
            <person name="Pasa-Tolic L."/>
            <person name="Chaput D.L."/>
            <person name="Haridas S."/>
            <person name="Grigoriev I.V."/>
            <person name="Santelli C.M."/>
            <person name="Hansel C.M."/>
        </authorList>
    </citation>
    <scope>NUCLEOTIDE SEQUENCE [LARGE SCALE GENOMIC DNA]</scope>
    <source>
        <strain evidence="5 6">SRC1lrK2f</strain>
    </source>
</reference>
<dbReference type="KEGG" id="aalt:CC77DRAFT_1019841"/>
<keyword evidence="2" id="KW-0812">Transmembrane</keyword>
<dbReference type="GO" id="GO:0004553">
    <property type="term" value="F:hydrolase activity, hydrolyzing O-glycosyl compounds"/>
    <property type="evidence" value="ECO:0007669"/>
    <property type="project" value="InterPro"/>
</dbReference>
<keyword evidence="2" id="KW-1133">Transmembrane helix</keyword>
<proteinExistence type="predicted"/>
<feature type="compositionally biased region" description="Polar residues" evidence="1">
    <location>
        <begin position="1073"/>
        <end position="1082"/>
    </location>
</feature>
<dbReference type="RefSeq" id="XP_018386453.1">
    <property type="nucleotide sequence ID" value="XM_018524926.1"/>
</dbReference>
<evidence type="ECO:0000256" key="1">
    <source>
        <dbReference type="SAM" id="MobiDB-lite"/>
    </source>
</evidence>
<feature type="region of interest" description="Disordered" evidence="1">
    <location>
        <begin position="1006"/>
        <end position="1082"/>
    </location>
</feature>
<dbReference type="CDD" id="cd00413">
    <property type="entry name" value="Glyco_hydrolase_16"/>
    <property type="match status" value="1"/>
</dbReference>
<feature type="region of interest" description="Disordered" evidence="1">
    <location>
        <begin position="372"/>
        <end position="481"/>
    </location>
</feature>
<feature type="transmembrane region" description="Helical" evidence="2">
    <location>
        <begin position="342"/>
        <end position="362"/>
    </location>
</feature>
<dbReference type="AlphaFoldDB" id="A0A177DPU6"/>
<name>A0A177DPU6_ALTAL</name>
<feature type="signal peptide" evidence="3">
    <location>
        <begin position="1"/>
        <end position="19"/>
    </location>
</feature>
<dbReference type="GO" id="GO:0005975">
    <property type="term" value="P:carbohydrate metabolic process"/>
    <property type="evidence" value="ECO:0007669"/>
    <property type="project" value="InterPro"/>
</dbReference>
<evidence type="ECO:0000256" key="2">
    <source>
        <dbReference type="SAM" id="Phobius"/>
    </source>
</evidence>
<dbReference type="OMA" id="WTIAVQL"/>
<dbReference type="SUPFAM" id="SSF49899">
    <property type="entry name" value="Concanavalin A-like lectins/glucanases"/>
    <property type="match status" value="1"/>
</dbReference>
<feature type="transmembrane region" description="Helical" evidence="2">
    <location>
        <begin position="905"/>
        <end position="926"/>
    </location>
</feature>
<keyword evidence="6" id="KW-1185">Reference proteome</keyword>
<feature type="transmembrane region" description="Helical" evidence="2">
    <location>
        <begin position="576"/>
        <end position="598"/>
    </location>
</feature>
<dbReference type="Gene3D" id="2.60.120.200">
    <property type="match status" value="1"/>
</dbReference>
<sequence length="1082" mass="120967">MFNFHLLGLAFVHILPALADVTRGQDSCACGFYDSQTQELFTDSIIVYFNETNQLPGEFIAEDFAQNYAKDWNAIYREGASPENLRFNNSDSLQLVVQPSTNDHLVRGASLRTKRQDIQHGSFRTLIKSADMESAGTAASMMWKYNETEITELSVMNMNNQRDPWVGTFVNNEFTTRNLGMNYSQLLNGTAANRNYTTLGGGLSNGSINPWDFTEYRIDWTADYINFYIGGNLTRQVQHSNNKGMPSVPSALFFKHWSTGNRYSMRGPPQQRESIAEVGWIRMFFNSSSMNEDAREDFVARCPLNNACSMDDIELRGSTPYGDDATEKWEQHKGKDIKRMPALWLSVSCLIFSTILVIHTLIRRLAPKVNNDIKKPDAASTTESKASEEQKRNPFSDSTFTVASHEIFSRGGGEQKTPSASEKRDSDDDDMAIERLPGTSTLGGSTPKDGLSRPSSILFDSRGPTPFNSNFNTTREDLYAPMPPMPGTAVSMGRDSMQTMVDPRSTLMTPGTPGTAVSRGHESMMTLMDPRATTNNSVPMVAPHDKIAMETVTESALPAPRMRPQPLPQRQRIDHLAGLTALCSLVVTLMHFGLTFVPAIVTPGAPAHNASEPWAQRIIGPFLLNQMWLGVFFTTSVRFLTSPYLRKGKMDEIAKAAVRRTPRLMIPVAAMALLEYFFIDVGATKFLQYIPSLTWSTWPYVSRYQNFGQYVSEVLELMFLVPNAVPQITLHYCTGVLWTIAVQLQGSWLVLLGAVVVYEIKTPWKRMCYYAFCLINHWYAQTWGTYLWLGLLLTDLDVTYKWKAFLNKRPSAYYATITFFWLCVGAGFAVNVIPNWVDTDFNFSTAERGIHPDPVSGEPIQNTDSAGYPPYYTPRLNGLLFAGGMQAIVELSAAVQWVLSTPPFLILFPHVFTIYLLHGLVFWTYGSWLMVMLASRGFSYGINVTIVGITSYGVLFACLPIVTPIIEALGKDMTALVWMTATKKSPPRRRTLFPFPDDLFTGRAVNATEDKKDGGDEEKGMGNRASDASTLNGSNTTSQRNSNDKGKGVQSTVMEYKLKAFSTEEDRKETHPSSRISHFSTD</sequence>
<dbReference type="PANTHER" id="PTHR38121:SF2">
    <property type="entry name" value="ACYLTRANSFERASE 3 DOMAIN-CONTAINING PROTEIN"/>
    <property type="match status" value="1"/>
</dbReference>
<dbReference type="VEuPathDB" id="FungiDB:CC77DRAFT_1019841"/>
<organism evidence="5 6">
    <name type="scientific">Alternaria alternata</name>
    <name type="common">Alternaria rot fungus</name>
    <name type="synonym">Torula alternata</name>
    <dbReference type="NCBI Taxonomy" id="5599"/>
    <lineage>
        <taxon>Eukaryota</taxon>
        <taxon>Fungi</taxon>
        <taxon>Dikarya</taxon>
        <taxon>Ascomycota</taxon>
        <taxon>Pezizomycotina</taxon>
        <taxon>Dothideomycetes</taxon>
        <taxon>Pleosporomycetidae</taxon>
        <taxon>Pleosporales</taxon>
        <taxon>Pleosporineae</taxon>
        <taxon>Pleosporaceae</taxon>
        <taxon>Alternaria</taxon>
        <taxon>Alternaria sect. Alternaria</taxon>
        <taxon>Alternaria alternata complex</taxon>
    </lineage>
</organism>
<feature type="transmembrane region" description="Helical" evidence="2">
    <location>
        <begin position="879"/>
        <end position="899"/>
    </location>
</feature>